<dbReference type="RefSeq" id="WP_107724661.1">
    <property type="nucleotide sequence ID" value="NZ_PZZP01000001.1"/>
</dbReference>
<reference evidence="3 4" key="1">
    <citation type="submission" date="2018-04" db="EMBL/GenBank/DDBJ databases">
        <title>Genomic Encyclopedia of Archaeal and Bacterial Type Strains, Phase II (KMG-II): from individual species to whole genera.</title>
        <authorList>
            <person name="Goeker M."/>
        </authorList>
    </citation>
    <scope>NUCLEOTIDE SEQUENCE [LARGE SCALE GENOMIC DNA]</scope>
    <source>
        <strain evidence="3 4">DSM 45169</strain>
    </source>
</reference>
<sequence>MLNRILIFLISMVLVLTTHLPSASAENKESIRHEVKYRIISDDLVEVQMIVHAETDGEWTLSINGVEADKIERGGEDGHNSWAKAQIPVRKTKNDQYRIHTQYTGGVDPYFDGAFAEVVTLENELTFSMKDWQFEFEPIVVEKNRLGGKFIDADQVKGSWFIHVYEPDVEIKAGVGSICAGGKRDYSGTQFSTPFYCWKNENKPGKYRMQVMFDGKVDGQDISLKKSRLILVDEDGEIFYADGEPKESDPDPDYNYSLLVLTGLLVTVLGVMGWWWLRKRSHQ</sequence>
<dbReference type="OrthoDB" id="2988055at2"/>
<evidence type="ECO:0000313" key="3">
    <source>
        <dbReference type="EMBL" id="PTM57786.1"/>
    </source>
</evidence>
<feature type="signal peptide" evidence="2">
    <location>
        <begin position="1"/>
        <end position="25"/>
    </location>
</feature>
<keyword evidence="1" id="KW-1133">Transmembrane helix</keyword>
<evidence type="ECO:0008006" key="5">
    <source>
        <dbReference type="Google" id="ProtNLM"/>
    </source>
</evidence>
<feature type="chain" id="PRO_5015667633" description="LPXTG-motif cell wall-anchored protein" evidence="2">
    <location>
        <begin position="26"/>
        <end position="283"/>
    </location>
</feature>
<keyword evidence="1" id="KW-0812">Transmembrane</keyword>
<keyword evidence="2" id="KW-0732">Signal</keyword>
<feature type="transmembrane region" description="Helical" evidence="1">
    <location>
        <begin position="256"/>
        <end position="277"/>
    </location>
</feature>
<accession>A0A2T4Z7B7</accession>
<dbReference type="Proteomes" id="UP000241639">
    <property type="component" value="Unassembled WGS sequence"/>
</dbReference>
<comment type="caution">
    <text evidence="3">The sequence shown here is derived from an EMBL/GenBank/DDBJ whole genome shotgun (WGS) entry which is preliminary data.</text>
</comment>
<keyword evidence="4" id="KW-1185">Reference proteome</keyword>
<evidence type="ECO:0000256" key="1">
    <source>
        <dbReference type="SAM" id="Phobius"/>
    </source>
</evidence>
<keyword evidence="1" id="KW-0472">Membrane</keyword>
<dbReference type="EMBL" id="PZZP01000001">
    <property type="protein sequence ID" value="PTM57786.1"/>
    <property type="molecule type" value="Genomic_DNA"/>
</dbReference>
<organism evidence="3 4">
    <name type="scientific">Desmospora activa DSM 45169</name>
    <dbReference type="NCBI Taxonomy" id="1121389"/>
    <lineage>
        <taxon>Bacteria</taxon>
        <taxon>Bacillati</taxon>
        <taxon>Bacillota</taxon>
        <taxon>Bacilli</taxon>
        <taxon>Bacillales</taxon>
        <taxon>Thermoactinomycetaceae</taxon>
        <taxon>Desmospora</taxon>
    </lineage>
</organism>
<dbReference type="AlphaFoldDB" id="A0A2T4Z7B7"/>
<gene>
    <name evidence="3" type="ORF">C8J48_0343</name>
</gene>
<proteinExistence type="predicted"/>
<protein>
    <recommendedName>
        <fullName evidence="5">LPXTG-motif cell wall-anchored protein</fullName>
    </recommendedName>
</protein>
<evidence type="ECO:0000313" key="4">
    <source>
        <dbReference type="Proteomes" id="UP000241639"/>
    </source>
</evidence>
<evidence type="ECO:0000256" key="2">
    <source>
        <dbReference type="SAM" id="SignalP"/>
    </source>
</evidence>
<name>A0A2T4Z7B7_9BACL</name>